<accession>A0A1W6BXT1</accession>
<dbReference type="Proteomes" id="UP000192902">
    <property type="component" value="Chromosome"/>
</dbReference>
<dbReference type="GO" id="GO:0046872">
    <property type="term" value="F:metal ion binding"/>
    <property type="evidence" value="ECO:0007669"/>
    <property type="project" value="UniProtKB-KW"/>
</dbReference>
<evidence type="ECO:0000256" key="3">
    <source>
        <dbReference type="ARBA" id="ARBA00022723"/>
    </source>
</evidence>
<name>A0A1W6BXT1_9BACT</name>
<dbReference type="RefSeq" id="WP_027305374.1">
    <property type="nucleotide sequence ID" value="NZ_CP020867.1"/>
</dbReference>
<keyword evidence="1" id="KW-0328">Glycosyltransferase</keyword>
<keyword evidence="3" id="KW-0479">Metal-binding</keyword>
<gene>
    <name evidence="4" type="ORF">CCUN_1278</name>
</gene>
<protein>
    <submittedName>
        <fullName evidence="4">A4GalT-like glycosyltransferase</fullName>
    </submittedName>
</protein>
<evidence type="ECO:0000313" key="4">
    <source>
        <dbReference type="EMBL" id="ARJ56868.1"/>
    </source>
</evidence>
<dbReference type="PANTHER" id="PTHR13778">
    <property type="entry name" value="GLYCOSYLTRANSFERASE 8 DOMAIN-CONTAINING PROTEIN"/>
    <property type="match status" value="1"/>
</dbReference>
<dbReference type="Gene3D" id="3.90.550.10">
    <property type="entry name" value="Spore Coat Polysaccharide Biosynthesis Protein SpsA, Chain A"/>
    <property type="match status" value="1"/>
</dbReference>
<evidence type="ECO:0000256" key="2">
    <source>
        <dbReference type="ARBA" id="ARBA00022679"/>
    </source>
</evidence>
<reference evidence="4 5" key="1">
    <citation type="submission" date="2017-04" db="EMBL/GenBank/DDBJ databases">
        <title>Complete genome sequence of the Campylobacter cuniculorum type strain LMG24588.</title>
        <authorList>
            <person name="Miller W.G."/>
            <person name="Yee E."/>
            <person name="Revez J."/>
            <person name="Bono J.L."/>
            <person name="Rossi M."/>
        </authorList>
    </citation>
    <scope>NUCLEOTIDE SEQUENCE [LARGE SCALE GENOMIC DNA]</scope>
    <source>
        <strain evidence="4 5">LMG 24588</strain>
    </source>
</reference>
<dbReference type="STRING" id="1121267.CCUN_1278"/>
<evidence type="ECO:0000313" key="5">
    <source>
        <dbReference type="Proteomes" id="UP000192902"/>
    </source>
</evidence>
<dbReference type="AlphaFoldDB" id="A0A1W6BXT1"/>
<dbReference type="CDD" id="cd04194">
    <property type="entry name" value="GT8_A4GalT_like"/>
    <property type="match status" value="1"/>
</dbReference>
<dbReference type="InterPro" id="IPR050748">
    <property type="entry name" value="Glycosyltrans_8_dom-fam"/>
</dbReference>
<dbReference type="KEGG" id="ccun:CCUN_1278"/>
<dbReference type="PANTHER" id="PTHR13778:SF47">
    <property type="entry name" value="LIPOPOLYSACCHARIDE 1,3-GALACTOSYLTRANSFERASE"/>
    <property type="match status" value="1"/>
</dbReference>
<dbReference type="eggNOG" id="COG1442">
    <property type="taxonomic scope" value="Bacteria"/>
</dbReference>
<dbReference type="InterPro" id="IPR029044">
    <property type="entry name" value="Nucleotide-diphossugar_trans"/>
</dbReference>
<dbReference type="EMBL" id="CP020867">
    <property type="protein sequence ID" value="ARJ56868.1"/>
    <property type="molecule type" value="Genomic_DNA"/>
</dbReference>
<dbReference type="OrthoDB" id="5363698at2"/>
<keyword evidence="2 4" id="KW-0808">Transferase</keyword>
<evidence type="ECO:0000256" key="1">
    <source>
        <dbReference type="ARBA" id="ARBA00022676"/>
    </source>
</evidence>
<sequence>MFPIVFNADENYIKYTSTLITSIIKNTNSQKSFKELCKDLTQDRESQSKMSAEKLHFIDYESLNENEQKEGYVFVILSDFVSTQTRDKLAELQRELNLIYPCSIEVKIVDEKEFEGFPKSGAAHSNFLPYYRLIAPQFLQEYSKCLYLDSDMLCLCDIRELFTLDLSDKILACVGDYGSKKRKIKFKENGKEKIFYYDEHYFNSGFLLINTYEYKAVAKQCENLAKQATYIKAADQDLLNAIVNREQRLKLSFAYNFVTHAFCYCICKDEDKTRLNYTRAEFLESAKNPKILHFGYKPWKFLESFSDFKGVNVCSYWWDMASQTPVFKQELLEIQKSITESSKNTIALGFNALEAFKTCNFFKMHSLLKNEDIKYTNANKRSVCENSGLCILLAEVIEFARRRHKGLLNVFFKIAKILRHYKKYANKILK</sequence>
<dbReference type="GO" id="GO:0016757">
    <property type="term" value="F:glycosyltransferase activity"/>
    <property type="evidence" value="ECO:0007669"/>
    <property type="project" value="UniProtKB-KW"/>
</dbReference>
<dbReference type="SUPFAM" id="SSF53448">
    <property type="entry name" value="Nucleotide-diphospho-sugar transferases"/>
    <property type="match status" value="1"/>
</dbReference>
<organism evidence="4 5">
    <name type="scientific">Campylobacter cuniculorum DSM 23162 = LMG 24588</name>
    <dbReference type="NCBI Taxonomy" id="1121267"/>
    <lineage>
        <taxon>Bacteria</taxon>
        <taxon>Pseudomonadati</taxon>
        <taxon>Campylobacterota</taxon>
        <taxon>Epsilonproteobacteria</taxon>
        <taxon>Campylobacterales</taxon>
        <taxon>Campylobacteraceae</taxon>
        <taxon>Campylobacter</taxon>
    </lineage>
</organism>
<dbReference type="Pfam" id="PF01501">
    <property type="entry name" value="Glyco_transf_8"/>
    <property type="match status" value="1"/>
</dbReference>
<proteinExistence type="predicted"/>
<dbReference type="InterPro" id="IPR002495">
    <property type="entry name" value="Glyco_trans_8"/>
</dbReference>